<evidence type="ECO:0000313" key="11">
    <source>
        <dbReference type="Proteomes" id="UP000572680"/>
    </source>
</evidence>
<evidence type="ECO:0000256" key="1">
    <source>
        <dbReference type="ARBA" id="ARBA00004651"/>
    </source>
</evidence>
<keyword evidence="11" id="KW-1185">Reference proteome</keyword>
<feature type="transmembrane region" description="Helical" evidence="8">
    <location>
        <begin position="168"/>
        <end position="198"/>
    </location>
</feature>
<feature type="domain" description="Glycosyltransferase RgtA/B/C/D-like" evidence="9">
    <location>
        <begin position="68"/>
        <end position="228"/>
    </location>
</feature>
<evidence type="ECO:0000256" key="2">
    <source>
        <dbReference type="ARBA" id="ARBA00022475"/>
    </source>
</evidence>
<dbReference type="RefSeq" id="WP_182845436.1">
    <property type="nucleotide sequence ID" value="NZ_BAAALP010000059.1"/>
</dbReference>
<dbReference type="InterPro" id="IPR038731">
    <property type="entry name" value="RgtA/B/C-like"/>
</dbReference>
<dbReference type="Pfam" id="PF13231">
    <property type="entry name" value="PMT_2"/>
    <property type="match status" value="1"/>
</dbReference>
<keyword evidence="3" id="KW-0328">Glycosyltransferase</keyword>
<dbReference type="Proteomes" id="UP000572680">
    <property type="component" value="Unassembled WGS sequence"/>
</dbReference>
<feature type="transmembrane region" description="Helical" evidence="8">
    <location>
        <begin position="28"/>
        <end position="46"/>
    </location>
</feature>
<evidence type="ECO:0000256" key="3">
    <source>
        <dbReference type="ARBA" id="ARBA00022676"/>
    </source>
</evidence>
<dbReference type="PANTHER" id="PTHR33908:SF11">
    <property type="entry name" value="MEMBRANE PROTEIN"/>
    <property type="match status" value="1"/>
</dbReference>
<keyword evidence="2" id="KW-1003">Cell membrane</keyword>
<evidence type="ECO:0000256" key="4">
    <source>
        <dbReference type="ARBA" id="ARBA00022679"/>
    </source>
</evidence>
<organism evidence="10 11">
    <name type="scientific">Actinomadura namibiensis</name>
    <dbReference type="NCBI Taxonomy" id="182080"/>
    <lineage>
        <taxon>Bacteria</taxon>
        <taxon>Bacillati</taxon>
        <taxon>Actinomycetota</taxon>
        <taxon>Actinomycetes</taxon>
        <taxon>Streptosporangiales</taxon>
        <taxon>Thermomonosporaceae</taxon>
        <taxon>Actinomadura</taxon>
    </lineage>
</organism>
<dbReference type="GO" id="GO:0009103">
    <property type="term" value="P:lipopolysaccharide biosynthetic process"/>
    <property type="evidence" value="ECO:0007669"/>
    <property type="project" value="UniProtKB-ARBA"/>
</dbReference>
<evidence type="ECO:0000256" key="7">
    <source>
        <dbReference type="ARBA" id="ARBA00023136"/>
    </source>
</evidence>
<dbReference type="EMBL" id="JACJIA010000006">
    <property type="protein sequence ID" value="MBA8953244.1"/>
    <property type="molecule type" value="Genomic_DNA"/>
</dbReference>
<sequence length="509" mass="54403">MSASTSAEAHPADGITPDDPPSIRWRPLLTIGGALGVLLIALSPWYGYHRDELYFRVAARHLAWGYPDQPALVPLLARALTEVFGDSLVALRAPSALAAGAGVVIAGLTARELGGGRRAQLMTAGAFAAGPFLVASGHLLSTATFDLLVSTAIVWLAVRWARTRDHRLFPVIGVLAAVAGNIKYLAAPLLAALVVGLLVTGPRDFLRRPALWAGAAIAVLGTAPGLVWQARHGWPQLEMADQIAAEGDFGGRLGFVPFQIVLSGTVLAVLWIHGLVRLLRSPDLRPYRFLAYAYLLLNAVFLITAGKPYYLAGLWAALWAAGAVEIERRGAPRGVGWAVSVPAYAIVGAMTVLTTLPVYPVGWLKNTPQPAINADAAETVGWPRFTAEIARVHRSLPPDERARATILTSNYGEAGAIDRYGPALGLPRPHSGHNGYWHFGRPADTGGPTIVVGPESAADLTRFWTRVTVAGRIDNGVGLGNEEQGKPVFVCRGQREPWALLWPKLRRLS</sequence>
<feature type="transmembrane region" description="Helical" evidence="8">
    <location>
        <begin position="286"/>
        <end position="303"/>
    </location>
</feature>
<comment type="subcellular location">
    <subcellularLocation>
        <location evidence="1">Cell membrane</location>
        <topology evidence="1">Multi-pass membrane protein</topology>
    </subcellularLocation>
</comment>
<proteinExistence type="predicted"/>
<feature type="transmembrane region" description="Helical" evidence="8">
    <location>
        <begin position="131"/>
        <end position="156"/>
    </location>
</feature>
<protein>
    <recommendedName>
        <fullName evidence="9">Glycosyltransferase RgtA/B/C/D-like domain-containing protein</fullName>
    </recommendedName>
</protein>
<keyword evidence="7 8" id="KW-0472">Membrane</keyword>
<accession>A0A7W3LS42</accession>
<feature type="transmembrane region" description="Helical" evidence="8">
    <location>
        <begin position="210"/>
        <end position="230"/>
    </location>
</feature>
<dbReference type="GO" id="GO:0016763">
    <property type="term" value="F:pentosyltransferase activity"/>
    <property type="evidence" value="ECO:0007669"/>
    <property type="project" value="TreeGrafter"/>
</dbReference>
<dbReference type="AlphaFoldDB" id="A0A7W3LS42"/>
<keyword evidence="4" id="KW-0808">Transferase</keyword>
<keyword evidence="5 8" id="KW-0812">Transmembrane</keyword>
<evidence type="ECO:0000256" key="8">
    <source>
        <dbReference type="SAM" id="Phobius"/>
    </source>
</evidence>
<dbReference type="InterPro" id="IPR050297">
    <property type="entry name" value="LipidA_mod_glycosyltrf_83"/>
</dbReference>
<reference evidence="10 11" key="1">
    <citation type="submission" date="2020-08" db="EMBL/GenBank/DDBJ databases">
        <title>Genomic Encyclopedia of Type Strains, Phase IV (KMG-IV): sequencing the most valuable type-strain genomes for metagenomic binning, comparative biology and taxonomic classification.</title>
        <authorList>
            <person name="Goeker M."/>
        </authorList>
    </citation>
    <scope>NUCLEOTIDE SEQUENCE [LARGE SCALE GENOMIC DNA]</scope>
    <source>
        <strain evidence="10 11">DSM 44197</strain>
    </source>
</reference>
<name>A0A7W3LS42_ACTNM</name>
<feature type="transmembrane region" description="Helical" evidence="8">
    <location>
        <begin position="258"/>
        <end position="279"/>
    </location>
</feature>
<keyword evidence="6 8" id="KW-1133">Transmembrane helix</keyword>
<comment type="caution">
    <text evidence="10">The sequence shown here is derived from an EMBL/GenBank/DDBJ whole genome shotgun (WGS) entry which is preliminary data.</text>
</comment>
<gene>
    <name evidence="10" type="ORF">HNR61_004894</name>
</gene>
<evidence type="ECO:0000256" key="5">
    <source>
        <dbReference type="ARBA" id="ARBA00022692"/>
    </source>
</evidence>
<feature type="transmembrane region" description="Helical" evidence="8">
    <location>
        <begin position="89"/>
        <end position="110"/>
    </location>
</feature>
<feature type="transmembrane region" description="Helical" evidence="8">
    <location>
        <begin position="338"/>
        <end position="359"/>
    </location>
</feature>
<dbReference type="GO" id="GO:0005886">
    <property type="term" value="C:plasma membrane"/>
    <property type="evidence" value="ECO:0007669"/>
    <property type="project" value="UniProtKB-SubCell"/>
</dbReference>
<evidence type="ECO:0000259" key="9">
    <source>
        <dbReference type="Pfam" id="PF13231"/>
    </source>
</evidence>
<evidence type="ECO:0000256" key="6">
    <source>
        <dbReference type="ARBA" id="ARBA00022989"/>
    </source>
</evidence>
<dbReference type="PANTHER" id="PTHR33908">
    <property type="entry name" value="MANNOSYLTRANSFERASE YKCB-RELATED"/>
    <property type="match status" value="1"/>
</dbReference>
<evidence type="ECO:0000313" key="10">
    <source>
        <dbReference type="EMBL" id="MBA8953244.1"/>
    </source>
</evidence>